<dbReference type="SUPFAM" id="SSF53098">
    <property type="entry name" value="Ribonuclease H-like"/>
    <property type="match status" value="1"/>
</dbReference>
<dbReference type="InterPro" id="IPR036397">
    <property type="entry name" value="RNaseH_sf"/>
</dbReference>
<comment type="caution">
    <text evidence="2">The sequence shown here is derived from an EMBL/GenBank/DDBJ whole genome shotgun (WGS) entry which is preliminary data.</text>
</comment>
<feature type="domain" description="Tc1-like transposase DDE" evidence="1">
    <location>
        <begin position="9"/>
        <end position="153"/>
    </location>
</feature>
<accession>A0ABQ5ZXU9</accession>
<dbReference type="Proteomes" id="UP001156682">
    <property type="component" value="Unassembled WGS sequence"/>
</dbReference>
<dbReference type="InterPro" id="IPR012337">
    <property type="entry name" value="RNaseH-like_sf"/>
</dbReference>
<reference evidence="3" key="1">
    <citation type="journal article" date="2019" name="Int. J. Syst. Evol. Microbiol.">
        <title>The Global Catalogue of Microorganisms (GCM) 10K type strain sequencing project: providing services to taxonomists for standard genome sequencing and annotation.</title>
        <authorList>
            <consortium name="The Broad Institute Genomics Platform"/>
            <consortium name="The Broad Institute Genome Sequencing Center for Infectious Disease"/>
            <person name="Wu L."/>
            <person name="Ma J."/>
        </authorList>
    </citation>
    <scope>NUCLEOTIDE SEQUENCE [LARGE SCALE GENOMIC DNA]</scope>
    <source>
        <strain evidence="3">NBRC 100033</strain>
    </source>
</reference>
<dbReference type="InterPro" id="IPR047655">
    <property type="entry name" value="Transpos_IS630-like"/>
</dbReference>
<dbReference type="Pfam" id="PF13358">
    <property type="entry name" value="DDE_3"/>
    <property type="match status" value="1"/>
</dbReference>
<keyword evidence="3" id="KW-1185">Reference proteome</keyword>
<dbReference type="NCBIfam" id="NF033545">
    <property type="entry name" value="transpos_IS630"/>
    <property type="match status" value="1"/>
</dbReference>
<dbReference type="InterPro" id="IPR038717">
    <property type="entry name" value="Tc1-like_DDE_dom"/>
</dbReference>
<sequence length="199" mass="23135">MPYNDFFVLSIDEKTQIQALDRTQPNLQLRPGQIERQTHDYKRHGTTSLYAALNVLTGQVIGRVTKRHRAKEFIEFLRQIERNTPKDQDLHIILDNSSTHKTPEMKTWLKEHPRFQLHFTPTSASWLNTVESWFGQLERRALYRGVFSSVGDLEKALRNYIKVHNKELAKPFCWTKTAESIMTSVAKAKNSAINVKLSN</sequence>
<dbReference type="EMBL" id="BSOR01000005">
    <property type="protein sequence ID" value="GLR62808.1"/>
    <property type="molecule type" value="Genomic_DNA"/>
</dbReference>
<dbReference type="Gene3D" id="3.30.420.10">
    <property type="entry name" value="Ribonuclease H-like superfamily/Ribonuclease H"/>
    <property type="match status" value="1"/>
</dbReference>
<gene>
    <name evidence="2" type="ORF">GCM10007878_02430</name>
</gene>
<evidence type="ECO:0000259" key="1">
    <source>
        <dbReference type="Pfam" id="PF13358"/>
    </source>
</evidence>
<evidence type="ECO:0000313" key="3">
    <source>
        <dbReference type="Proteomes" id="UP001156682"/>
    </source>
</evidence>
<organism evidence="2 3">
    <name type="scientific">Marinospirillum insulare</name>
    <dbReference type="NCBI Taxonomy" id="217169"/>
    <lineage>
        <taxon>Bacteria</taxon>
        <taxon>Pseudomonadati</taxon>
        <taxon>Pseudomonadota</taxon>
        <taxon>Gammaproteobacteria</taxon>
        <taxon>Oceanospirillales</taxon>
        <taxon>Oceanospirillaceae</taxon>
        <taxon>Marinospirillum</taxon>
    </lineage>
</organism>
<evidence type="ECO:0000313" key="2">
    <source>
        <dbReference type="EMBL" id="GLR62808.1"/>
    </source>
</evidence>
<dbReference type="PANTHER" id="PTHR30347">
    <property type="entry name" value="POTASSIUM CHANNEL RELATED"/>
    <property type="match status" value="1"/>
</dbReference>
<dbReference type="PANTHER" id="PTHR30347:SF1">
    <property type="entry name" value="MECHANOSENSITIVE CHANNEL MSCK"/>
    <property type="match status" value="1"/>
</dbReference>
<protein>
    <recommendedName>
        <fullName evidence="1">Tc1-like transposase DDE domain-containing protein</fullName>
    </recommendedName>
</protein>
<name>A0ABQ5ZXU9_9GAMM</name>
<dbReference type="InterPro" id="IPR052702">
    <property type="entry name" value="MscS-like_channel"/>
</dbReference>
<proteinExistence type="predicted"/>